<dbReference type="PRINTS" id="PR00723">
    <property type="entry name" value="SUBTILISIN"/>
</dbReference>
<evidence type="ECO:0000256" key="3">
    <source>
        <dbReference type="ARBA" id="ARBA00022801"/>
    </source>
</evidence>
<keyword evidence="3 5" id="KW-0378">Hydrolase</keyword>
<dbReference type="RefSeq" id="WP_187243378.1">
    <property type="nucleotide sequence ID" value="NZ_BAAAOK010000009.1"/>
</dbReference>
<name>A0ABR7LND2_9ACTN</name>
<evidence type="ECO:0000256" key="4">
    <source>
        <dbReference type="ARBA" id="ARBA00022825"/>
    </source>
</evidence>
<evidence type="ECO:0000256" key="6">
    <source>
        <dbReference type="RuleBase" id="RU003355"/>
    </source>
</evidence>
<feature type="active site" description="Charge relay system" evidence="5">
    <location>
        <position position="274"/>
    </location>
</feature>
<dbReference type="PANTHER" id="PTHR43806:SF11">
    <property type="entry name" value="CEREVISIN-RELATED"/>
    <property type="match status" value="1"/>
</dbReference>
<dbReference type="PROSITE" id="PS00137">
    <property type="entry name" value="SUBTILASE_HIS"/>
    <property type="match status" value="1"/>
</dbReference>
<dbReference type="PROSITE" id="PS00138">
    <property type="entry name" value="SUBTILASE_SER"/>
    <property type="match status" value="1"/>
</dbReference>
<feature type="chain" id="PRO_5047327869" evidence="8">
    <location>
        <begin position="27"/>
        <end position="405"/>
    </location>
</feature>
<evidence type="ECO:0000256" key="1">
    <source>
        <dbReference type="ARBA" id="ARBA00011073"/>
    </source>
</evidence>
<keyword evidence="7" id="KW-0812">Transmembrane</keyword>
<dbReference type="PROSITE" id="PS51892">
    <property type="entry name" value="SUBTILASE"/>
    <property type="match status" value="1"/>
</dbReference>
<evidence type="ECO:0000256" key="5">
    <source>
        <dbReference type="PROSITE-ProRule" id="PRU01240"/>
    </source>
</evidence>
<sequence>MRGVRLLAIGGSLALASLGSAPPAMAGQVAQPQAQRFAAAPCALQQTGSPASEMTTPPWPQEKLNFIDAWNRTRGRGVKVAVLDSGVDGSHPQLRGRVKAYDATNSGTPQDCLGHGTRVAGIIAAEDLRRNNIAFVGVAPEATIISIKTAVTGRGDDPRFVANGIRRATDLGAKIINLSSQSPNFEDLKAAVEYAQRKDVLIIAAAGNLEDKNQTAQKAYPANYDGVMSVGGTNPDGTLADFTNSETHVTITGPGKDIISTWPRGAYFNESGTSFAAPYVAGTAALVRAYHPKLTAAQVKDRIERTADGGTVKGTGAGLVNPLRAVTAVLGTGGTGATGGVPAQPAVRQVSIDRPQEVDHFGRGLALSMAGGALIVAIAVGVAGAVVPMSRRRNGAARSTEPTPR</sequence>
<dbReference type="PROSITE" id="PS00136">
    <property type="entry name" value="SUBTILASE_ASP"/>
    <property type="match status" value="1"/>
</dbReference>
<keyword evidence="7" id="KW-1133">Transmembrane helix</keyword>
<organism evidence="10 11">
    <name type="scientific">Actinomadura alba</name>
    <dbReference type="NCBI Taxonomy" id="406431"/>
    <lineage>
        <taxon>Bacteria</taxon>
        <taxon>Bacillati</taxon>
        <taxon>Actinomycetota</taxon>
        <taxon>Actinomycetes</taxon>
        <taxon>Streptosporangiales</taxon>
        <taxon>Thermomonosporaceae</taxon>
        <taxon>Actinomadura</taxon>
    </lineage>
</organism>
<feature type="active site" description="Charge relay system" evidence="5">
    <location>
        <position position="115"/>
    </location>
</feature>
<dbReference type="InterPro" id="IPR050131">
    <property type="entry name" value="Peptidase_S8_subtilisin-like"/>
</dbReference>
<evidence type="ECO:0000256" key="7">
    <source>
        <dbReference type="SAM" id="Phobius"/>
    </source>
</evidence>
<dbReference type="Proteomes" id="UP000805614">
    <property type="component" value="Unassembled WGS sequence"/>
</dbReference>
<proteinExistence type="inferred from homology"/>
<evidence type="ECO:0000313" key="10">
    <source>
        <dbReference type="EMBL" id="MBC6466354.1"/>
    </source>
</evidence>
<feature type="domain" description="Peptidase S8/S53" evidence="9">
    <location>
        <begin position="75"/>
        <end position="313"/>
    </location>
</feature>
<comment type="caution">
    <text evidence="10">The sequence shown here is derived from an EMBL/GenBank/DDBJ whole genome shotgun (WGS) entry which is preliminary data.</text>
</comment>
<keyword evidence="11" id="KW-1185">Reference proteome</keyword>
<protein>
    <submittedName>
        <fullName evidence="10">S8 family serine peptidase</fullName>
    </submittedName>
</protein>
<evidence type="ECO:0000256" key="2">
    <source>
        <dbReference type="ARBA" id="ARBA00022670"/>
    </source>
</evidence>
<reference evidence="10 11" key="1">
    <citation type="submission" date="2020-06" db="EMBL/GenBank/DDBJ databases">
        <title>Actinomadura xiongansis sp. nov., isolated from soil of Baiyangdian.</title>
        <authorList>
            <person name="Zhang X."/>
        </authorList>
    </citation>
    <scope>NUCLEOTIDE SEQUENCE [LARGE SCALE GENOMIC DNA]</scope>
    <source>
        <strain evidence="10 11">HBUM206468</strain>
    </source>
</reference>
<feature type="signal peptide" evidence="8">
    <location>
        <begin position="1"/>
        <end position="26"/>
    </location>
</feature>
<dbReference type="Pfam" id="PF00082">
    <property type="entry name" value="Peptidase_S8"/>
    <property type="match status" value="1"/>
</dbReference>
<dbReference type="InterPro" id="IPR023827">
    <property type="entry name" value="Peptidase_S8_Asp-AS"/>
</dbReference>
<dbReference type="InterPro" id="IPR022398">
    <property type="entry name" value="Peptidase_S8_His-AS"/>
</dbReference>
<dbReference type="EMBL" id="JABVEC010000008">
    <property type="protein sequence ID" value="MBC6466354.1"/>
    <property type="molecule type" value="Genomic_DNA"/>
</dbReference>
<keyword evidence="8" id="KW-0732">Signal</keyword>
<keyword evidence="4 5" id="KW-0720">Serine protease</keyword>
<dbReference type="InterPro" id="IPR023828">
    <property type="entry name" value="Peptidase_S8_Ser-AS"/>
</dbReference>
<accession>A0ABR7LND2</accession>
<keyword evidence="7" id="KW-0472">Membrane</keyword>
<dbReference type="SUPFAM" id="SSF52743">
    <property type="entry name" value="Subtilisin-like"/>
    <property type="match status" value="1"/>
</dbReference>
<feature type="transmembrane region" description="Helical" evidence="7">
    <location>
        <begin position="365"/>
        <end position="387"/>
    </location>
</feature>
<comment type="similarity">
    <text evidence="1 5 6">Belongs to the peptidase S8 family.</text>
</comment>
<dbReference type="InterPro" id="IPR000209">
    <property type="entry name" value="Peptidase_S8/S53_dom"/>
</dbReference>
<dbReference type="Gene3D" id="3.40.50.200">
    <property type="entry name" value="Peptidase S8/S53 domain"/>
    <property type="match status" value="1"/>
</dbReference>
<evidence type="ECO:0000313" key="11">
    <source>
        <dbReference type="Proteomes" id="UP000805614"/>
    </source>
</evidence>
<evidence type="ECO:0000259" key="9">
    <source>
        <dbReference type="Pfam" id="PF00082"/>
    </source>
</evidence>
<feature type="active site" description="Charge relay system" evidence="5">
    <location>
        <position position="84"/>
    </location>
</feature>
<dbReference type="PANTHER" id="PTHR43806">
    <property type="entry name" value="PEPTIDASE S8"/>
    <property type="match status" value="1"/>
</dbReference>
<dbReference type="InterPro" id="IPR015500">
    <property type="entry name" value="Peptidase_S8_subtilisin-rel"/>
</dbReference>
<dbReference type="InterPro" id="IPR036852">
    <property type="entry name" value="Peptidase_S8/S53_dom_sf"/>
</dbReference>
<gene>
    <name evidence="10" type="ORF">HKK74_12690</name>
</gene>
<evidence type="ECO:0000256" key="8">
    <source>
        <dbReference type="SAM" id="SignalP"/>
    </source>
</evidence>
<keyword evidence="2 5" id="KW-0645">Protease</keyword>